<keyword evidence="5 7" id="KW-1133">Transmembrane helix</keyword>
<dbReference type="Proteomes" id="UP001235939">
    <property type="component" value="Chromosome X"/>
</dbReference>
<feature type="transmembrane region" description="Helical" evidence="7">
    <location>
        <begin position="648"/>
        <end position="667"/>
    </location>
</feature>
<feature type="transmembrane region" description="Helical" evidence="7">
    <location>
        <begin position="673"/>
        <end position="693"/>
    </location>
</feature>
<keyword evidence="3" id="KW-0813">Transport</keyword>
<keyword evidence="10" id="KW-1185">Reference proteome</keyword>
<name>A0ABY6LXX8_9ARAC</name>
<organism evidence="9 10">
    <name type="scientific">Cordylochernes scorpioides</name>
    <dbReference type="NCBI Taxonomy" id="51811"/>
    <lineage>
        <taxon>Eukaryota</taxon>
        <taxon>Metazoa</taxon>
        <taxon>Ecdysozoa</taxon>
        <taxon>Arthropoda</taxon>
        <taxon>Chelicerata</taxon>
        <taxon>Arachnida</taxon>
        <taxon>Pseudoscorpiones</taxon>
        <taxon>Cheliferoidea</taxon>
        <taxon>Chernetidae</taxon>
        <taxon>Cordylochernes</taxon>
    </lineage>
</organism>
<feature type="transmembrane region" description="Helical" evidence="7">
    <location>
        <begin position="613"/>
        <end position="636"/>
    </location>
</feature>
<dbReference type="EMBL" id="CP092886">
    <property type="protein sequence ID" value="UYV84947.1"/>
    <property type="molecule type" value="Genomic_DNA"/>
</dbReference>
<feature type="domain" description="ABC transporter" evidence="8">
    <location>
        <begin position="198"/>
        <end position="439"/>
    </location>
</feature>
<dbReference type="InterPro" id="IPR027417">
    <property type="entry name" value="P-loop_NTPase"/>
</dbReference>
<evidence type="ECO:0000256" key="6">
    <source>
        <dbReference type="ARBA" id="ARBA00023136"/>
    </source>
</evidence>
<dbReference type="PROSITE" id="PS50893">
    <property type="entry name" value="ABC_TRANSPORTER_2"/>
    <property type="match status" value="1"/>
</dbReference>
<evidence type="ECO:0000313" key="9">
    <source>
        <dbReference type="EMBL" id="UYV84947.1"/>
    </source>
</evidence>
<evidence type="ECO:0000256" key="1">
    <source>
        <dbReference type="ARBA" id="ARBA00004141"/>
    </source>
</evidence>
<evidence type="ECO:0000256" key="5">
    <source>
        <dbReference type="ARBA" id="ARBA00022989"/>
    </source>
</evidence>
<evidence type="ECO:0000259" key="8">
    <source>
        <dbReference type="PROSITE" id="PS50893"/>
    </source>
</evidence>
<sequence>MSDVRGGHRTANTKAAEDHPLMTSFRISIAMSTLERKYNVPSTLSEPGGSDELHVWSIYRQNRNSDYAEKALRTPGKTPPFGDFRLENRVANSILNHPRYGPRERRDTFGPNYLEFGLPRVSVRKEGSSGYDSSDDGYYQLGRGGRTRSDPDFHNHIIRDPAGRRARSQMDLTHLKDDRIIEPMEPPEQMNLMKQPYLQVQNLCFEVDKSSLVDRLCGGARTKLRILDNVSFEVSSGDVLAIMAAEADEGTAILDILANRHRKWLARVRGDLIMNGLNVSPKQLSACVAHVPAELAFSRDMSVRQTLLFTSLLQEPKIGGANKDRINAVLEDLQLGELMHTHMKKLNEAELRKVSVAYIVLLDQPLRGLDMCDMFTLMEYLREWACRGRIVILTMHPATYEIFSMASKVLLLSSGKVLYSGPRNHFVSYFTYNQFPCPVFKNPADYYSKFYSCAVEPRHERAAAVDLVTVDTLSAESMVESTKRVESFVKLYRNKPNPLSEPSPPGIIPSTIKRAGFFRQLMALWIRMLIYQFPYNIIGLGQSLVVVGLLSTLVGAIFWNVRGGREQAHVLDRAGLFHVATVVAIWPLVYMAITDESNKLVPSPQHIRAAYVISKLICAIPAAAIVYLAYVMPMLVMAGSSTALRIDVGVLLLYLIALRLGAMAAAWSCKGRASAATLATFAFCLITAVAGYVTHIGDQWAVTSALHLISPSRWAAEFLMHRDFHTPQGLEPRYYCSQNPVLSGGNQAVVRRATCGFQHDSEVLSFFDYISNDPLITSVLVSGSTLAGFFVIALICGLLARQR</sequence>
<dbReference type="PANTHER" id="PTHR48041:SF89">
    <property type="entry name" value="FI03229P"/>
    <property type="match status" value="1"/>
</dbReference>
<accession>A0ABY6LXX8</accession>
<evidence type="ECO:0000256" key="2">
    <source>
        <dbReference type="ARBA" id="ARBA00005814"/>
    </source>
</evidence>
<protein>
    <recommendedName>
        <fullName evidence="8">ABC transporter domain-containing protein</fullName>
    </recommendedName>
</protein>
<evidence type="ECO:0000313" key="10">
    <source>
        <dbReference type="Proteomes" id="UP001235939"/>
    </source>
</evidence>
<keyword evidence="4 7" id="KW-0812">Transmembrane</keyword>
<proteinExistence type="inferred from homology"/>
<dbReference type="PANTHER" id="PTHR48041">
    <property type="entry name" value="ABC TRANSPORTER G FAMILY MEMBER 28"/>
    <property type="match status" value="1"/>
</dbReference>
<keyword evidence="6 7" id="KW-0472">Membrane</keyword>
<comment type="subcellular location">
    <subcellularLocation>
        <location evidence="1">Membrane</location>
        <topology evidence="1">Multi-pass membrane protein</topology>
    </subcellularLocation>
</comment>
<evidence type="ECO:0000256" key="3">
    <source>
        <dbReference type="ARBA" id="ARBA00022448"/>
    </source>
</evidence>
<dbReference type="InterPro" id="IPR003439">
    <property type="entry name" value="ABC_transporter-like_ATP-bd"/>
</dbReference>
<feature type="transmembrane region" description="Helical" evidence="7">
    <location>
        <begin position="573"/>
        <end position="593"/>
    </location>
</feature>
<feature type="transmembrane region" description="Helical" evidence="7">
    <location>
        <begin position="537"/>
        <end position="561"/>
    </location>
</feature>
<evidence type="ECO:0000256" key="4">
    <source>
        <dbReference type="ARBA" id="ARBA00022692"/>
    </source>
</evidence>
<comment type="similarity">
    <text evidence="2">Belongs to the ABC transporter superfamily. ABCG family. Eye pigment precursor importer (TC 3.A.1.204) subfamily.</text>
</comment>
<reference evidence="9 10" key="1">
    <citation type="submission" date="2022-03" db="EMBL/GenBank/DDBJ databases">
        <title>A chromosomal length assembly of Cordylochernes scorpioides.</title>
        <authorList>
            <person name="Zeh D."/>
            <person name="Zeh J."/>
        </authorList>
    </citation>
    <scope>NUCLEOTIDE SEQUENCE [LARGE SCALE GENOMIC DNA]</scope>
    <source>
        <strain evidence="9">IN4F17</strain>
        <tissue evidence="9">Whole Body</tissue>
    </source>
</reference>
<evidence type="ECO:0000256" key="7">
    <source>
        <dbReference type="SAM" id="Phobius"/>
    </source>
</evidence>
<dbReference type="InterPro" id="IPR013525">
    <property type="entry name" value="ABC2_TM"/>
</dbReference>
<dbReference type="SUPFAM" id="SSF52540">
    <property type="entry name" value="P-loop containing nucleoside triphosphate hydrolases"/>
    <property type="match status" value="1"/>
</dbReference>
<dbReference type="Gene3D" id="3.40.50.300">
    <property type="entry name" value="P-loop containing nucleotide triphosphate hydrolases"/>
    <property type="match status" value="1"/>
</dbReference>
<feature type="transmembrane region" description="Helical" evidence="7">
    <location>
        <begin position="775"/>
        <end position="800"/>
    </location>
</feature>
<gene>
    <name evidence="9" type="ORF">LAZ67_X004077</name>
</gene>
<dbReference type="Pfam" id="PF01061">
    <property type="entry name" value="ABC2_membrane"/>
    <property type="match status" value="1"/>
</dbReference>
<dbReference type="InterPro" id="IPR050352">
    <property type="entry name" value="ABCG_transporters"/>
</dbReference>